<sequence length="121" mass="13865">MNNNSLDITSLENWLWEAACKIRGEIDAPKYKDYILPLIFLKRLSDVFDDEISRLTDDYGSEEIARQLAAQDHSLVRFYIPKAALWSKISLQPTGIGEYLTDAIRAVSTQVSHLKIKTHVR</sequence>
<protein>
    <submittedName>
        <fullName evidence="1">Uncharacterized protein</fullName>
    </submittedName>
</protein>
<dbReference type="EMBL" id="QYBA01000074">
    <property type="protein sequence ID" value="TKY92119.1"/>
    <property type="molecule type" value="Genomic_DNA"/>
</dbReference>
<comment type="caution">
    <text evidence="1">The sequence shown here is derived from an EMBL/GenBank/DDBJ whole genome shotgun (WGS) entry which is preliminary data.</text>
</comment>
<evidence type="ECO:0000313" key="2">
    <source>
        <dbReference type="Proteomes" id="UP000315423"/>
    </source>
</evidence>
<dbReference type="Proteomes" id="UP000315423">
    <property type="component" value="Unassembled WGS sequence"/>
</dbReference>
<evidence type="ECO:0000313" key="1">
    <source>
        <dbReference type="EMBL" id="TKY92119.1"/>
    </source>
</evidence>
<accession>A0AC61SBM7</accession>
<gene>
    <name evidence="1" type="ORF">C5S46_02305</name>
</gene>
<reference evidence="1" key="1">
    <citation type="submission" date="2018-09" db="EMBL/GenBank/DDBJ databases">
        <title>A genomic encyclopedia of anaerobic methanotrophic archaea.</title>
        <authorList>
            <person name="Skennerton C.T."/>
            <person name="Chadwick G.L."/>
            <person name="Laso-Perez R."/>
            <person name="Leu A.O."/>
            <person name="Speth D.R."/>
            <person name="Yu H."/>
            <person name="Morgan-Lang C."/>
            <person name="Hatzenpichler R."/>
            <person name="Goudeau D."/>
            <person name="Malmstrom R."/>
            <person name="Woyke T."/>
            <person name="Hallam S."/>
            <person name="Tyson G.W."/>
            <person name="Wegener G."/>
            <person name="Boetius A."/>
            <person name="Orphan V.J."/>
        </authorList>
    </citation>
    <scope>NUCLEOTIDE SEQUENCE</scope>
    <source>
        <strain evidence="1">CONS3730D10UFb2</strain>
    </source>
</reference>
<name>A0AC61SBM7_9EURY</name>
<organism evidence="1 2">
    <name type="scientific">Candidatus Methanomarinus sp</name>
    <dbReference type="NCBI Taxonomy" id="3386244"/>
    <lineage>
        <taxon>Archaea</taxon>
        <taxon>Methanobacteriati</taxon>
        <taxon>Methanobacteriota</taxon>
        <taxon>Stenosarchaea group</taxon>
        <taxon>Methanomicrobia</taxon>
        <taxon>Methanosarcinales</taxon>
        <taxon>ANME-2 cluster</taxon>
        <taxon>Candidatus Methanocomedenaceae</taxon>
        <taxon>Candidatus Methanomarinus</taxon>
    </lineage>
</organism>
<proteinExistence type="predicted"/>